<comment type="catalytic activity">
    <reaction evidence="1">
        <text>chorismate = prephenate</text>
        <dbReference type="Rhea" id="RHEA:13897"/>
        <dbReference type="ChEBI" id="CHEBI:29748"/>
        <dbReference type="ChEBI" id="CHEBI:29934"/>
        <dbReference type="EC" id="5.4.99.5"/>
    </reaction>
</comment>
<evidence type="ECO:0000256" key="2">
    <source>
        <dbReference type="ARBA" id="ARBA00002364"/>
    </source>
</evidence>
<dbReference type="InterPro" id="IPR002701">
    <property type="entry name" value="CM_II_prokaryot"/>
</dbReference>
<dbReference type="SUPFAM" id="SSF55021">
    <property type="entry name" value="ACT-like"/>
    <property type="match status" value="1"/>
</dbReference>
<dbReference type="FunFam" id="3.30.70.260:FF:000012">
    <property type="entry name" value="Prephenate dehydratase"/>
    <property type="match status" value="1"/>
</dbReference>
<keyword evidence="13" id="KW-0413">Isomerase</keyword>
<dbReference type="InterPro" id="IPR045865">
    <property type="entry name" value="ACT-like_dom_sf"/>
</dbReference>
<dbReference type="EC" id="5.4.99.5" evidence="6"/>
<keyword evidence="14 23" id="KW-0456">Lyase</keyword>
<evidence type="ECO:0000256" key="3">
    <source>
        <dbReference type="ARBA" id="ARBA00004496"/>
    </source>
</evidence>
<sequence>MATLDELRVRIDGIDDRILDLLAERAEVAVEVAHAKRAANATQFHDPERERRVLTRLQAKGAGRFPRDAIRVIFREVMSACLSLEEPMKVAFPGTEGAFAEVAARHLFGLAARYRETGTIEGVFDAVRAGEAACGVVPVESSTEGSVTLTADALIESDLQIRQELVLDVAYCLFSKASGLSGVSRVHGHPQALSHCRLWLAKHLPGAQIVQTVSAAAAAREALADAAAAAIGSRGAGELYGLPLLRERIHDRPENATRFIVIAAGDAPPTGADKTSVVFSVQEEPGALRKVLAIFDEAGINLTRIESRPSRQKHWDYVFLVDLEGHRSEARVGEAIERLRAQCEMVKVLGSYPRSTAATAAR</sequence>
<dbReference type="InterPro" id="IPR018528">
    <property type="entry name" value="Preph_deHydtase_CS"/>
</dbReference>
<evidence type="ECO:0000256" key="5">
    <source>
        <dbReference type="ARBA" id="ARBA00004817"/>
    </source>
</evidence>
<feature type="domain" description="ACT" evidence="22">
    <location>
        <begin position="276"/>
        <end position="353"/>
    </location>
</feature>
<evidence type="ECO:0000313" key="23">
    <source>
        <dbReference type="EMBL" id="AUX47786.1"/>
    </source>
</evidence>
<gene>
    <name evidence="23" type="ORF">SOCE26_093100</name>
</gene>
<dbReference type="GO" id="GO:0046417">
    <property type="term" value="P:chorismate metabolic process"/>
    <property type="evidence" value="ECO:0007669"/>
    <property type="project" value="InterPro"/>
</dbReference>
<dbReference type="NCBIfam" id="TIGR01807">
    <property type="entry name" value="CM_P2"/>
    <property type="match status" value="1"/>
</dbReference>
<evidence type="ECO:0000256" key="17">
    <source>
        <dbReference type="ARBA" id="ARBA00031520"/>
    </source>
</evidence>
<keyword evidence="12" id="KW-0584">Phenylalanine biosynthesis</keyword>
<dbReference type="EMBL" id="CP012673">
    <property type="protein sequence ID" value="AUX47786.1"/>
    <property type="molecule type" value="Genomic_DNA"/>
</dbReference>
<dbReference type="InterPro" id="IPR010957">
    <property type="entry name" value="G/b/e-P-prot_chorismate_mutase"/>
</dbReference>
<evidence type="ECO:0000256" key="16">
    <source>
        <dbReference type="ARBA" id="ARBA00031175"/>
    </source>
</evidence>
<dbReference type="UniPathway" id="UPA00120">
    <property type="reaction ID" value="UER00203"/>
</dbReference>
<dbReference type="InterPro" id="IPR008242">
    <property type="entry name" value="Chor_mutase/pphenate_deHydtase"/>
</dbReference>
<feature type="domain" description="Chorismate mutase" evidence="20">
    <location>
        <begin position="1"/>
        <end position="89"/>
    </location>
</feature>
<dbReference type="CDD" id="cd04905">
    <property type="entry name" value="ACT_CM-PDT"/>
    <property type="match status" value="1"/>
</dbReference>
<evidence type="ECO:0000256" key="10">
    <source>
        <dbReference type="ARBA" id="ARBA00022605"/>
    </source>
</evidence>
<dbReference type="PIRSF" id="PIRSF001500">
    <property type="entry name" value="Chor_mut_pdt_Ppr"/>
    <property type="match status" value="1"/>
</dbReference>
<dbReference type="Gene3D" id="1.20.59.10">
    <property type="entry name" value="Chorismate mutase"/>
    <property type="match status" value="1"/>
</dbReference>
<dbReference type="UniPathway" id="UPA00121">
    <property type="reaction ID" value="UER00345"/>
</dbReference>
<dbReference type="PROSITE" id="PS51171">
    <property type="entry name" value="PREPHENATE_DEHYDR_3"/>
    <property type="match status" value="1"/>
</dbReference>
<name>A0A2L0F879_SORCE</name>
<evidence type="ECO:0000256" key="7">
    <source>
        <dbReference type="ARBA" id="ARBA00013147"/>
    </source>
</evidence>
<dbReference type="NCBIfam" id="NF008865">
    <property type="entry name" value="PRK11898.1"/>
    <property type="match status" value="1"/>
</dbReference>
<evidence type="ECO:0000256" key="12">
    <source>
        <dbReference type="ARBA" id="ARBA00023222"/>
    </source>
</evidence>
<dbReference type="Proteomes" id="UP000238348">
    <property type="component" value="Chromosome"/>
</dbReference>
<evidence type="ECO:0000313" key="24">
    <source>
        <dbReference type="Proteomes" id="UP000238348"/>
    </source>
</evidence>
<comment type="subcellular location">
    <subcellularLocation>
        <location evidence="3">Cytoplasm</location>
    </subcellularLocation>
</comment>
<dbReference type="PANTHER" id="PTHR21022">
    <property type="entry name" value="PREPHENATE DEHYDRATASE P PROTEIN"/>
    <property type="match status" value="1"/>
</dbReference>
<evidence type="ECO:0000256" key="6">
    <source>
        <dbReference type="ARBA" id="ARBA00012404"/>
    </source>
</evidence>
<dbReference type="InterPro" id="IPR002912">
    <property type="entry name" value="ACT_dom"/>
</dbReference>
<keyword evidence="9" id="KW-0963">Cytoplasm</keyword>
<dbReference type="Pfam" id="PF01817">
    <property type="entry name" value="CM_2"/>
    <property type="match status" value="1"/>
</dbReference>
<dbReference type="GO" id="GO:0004664">
    <property type="term" value="F:prephenate dehydratase activity"/>
    <property type="evidence" value="ECO:0007669"/>
    <property type="project" value="UniProtKB-EC"/>
</dbReference>
<dbReference type="PANTHER" id="PTHR21022:SF19">
    <property type="entry name" value="PREPHENATE DEHYDRATASE-RELATED"/>
    <property type="match status" value="1"/>
</dbReference>
<evidence type="ECO:0000256" key="1">
    <source>
        <dbReference type="ARBA" id="ARBA00000824"/>
    </source>
</evidence>
<organism evidence="23 24">
    <name type="scientific">Sorangium cellulosum</name>
    <name type="common">Polyangium cellulosum</name>
    <dbReference type="NCBI Taxonomy" id="56"/>
    <lineage>
        <taxon>Bacteria</taxon>
        <taxon>Pseudomonadati</taxon>
        <taxon>Myxococcota</taxon>
        <taxon>Polyangia</taxon>
        <taxon>Polyangiales</taxon>
        <taxon>Polyangiaceae</taxon>
        <taxon>Sorangium</taxon>
    </lineage>
</organism>
<dbReference type="Pfam" id="PF01842">
    <property type="entry name" value="ACT"/>
    <property type="match status" value="1"/>
</dbReference>
<evidence type="ECO:0000256" key="11">
    <source>
        <dbReference type="ARBA" id="ARBA00023141"/>
    </source>
</evidence>
<evidence type="ECO:0000256" key="8">
    <source>
        <dbReference type="ARBA" id="ARBA00014401"/>
    </source>
</evidence>
<keyword evidence="15" id="KW-0511">Multifunctional enzyme</keyword>
<dbReference type="PROSITE" id="PS51168">
    <property type="entry name" value="CHORISMATE_MUT_2"/>
    <property type="match status" value="1"/>
</dbReference>
<dbReference type="InterPro" id="IPR036979">
    <property type="entry name" value="CM_dom_sf"/>
</dbReference>
<dbReference type="SMART" id="SM00830">
    <property type="entry name" value="CM_2"/>
    <property type="match status" value="1"/>
</dbReference>
<evidence type="ECO:0000256" key="13">
    <source>
        <dbReference type="ARBA" id="ARBA00023235"/>
    </source>
</evidence>
<dbReference type="AlphaFoldDB" id="A0A2L0F879"/>
<dbReference type="PROSITE" id="PS00857">
    <property type="entry name" value="PREPHENATE_DEHYDR_1"/>
    <property type="match status" value="1"/>
</dbReference>
<comment type="catalytic activity">
    <reaction evidence="18">
        <text>prephenate + H(+) = 3-phenylpyruvate + CO2 + H2O</text>
        <dbReference type="Rhea" id="RHEA:21648"/>
        <dbReference type="ChEBI" id="CHEBI:15377"/>
        <dbReference type="ChEBI" id="CHEBI:15378"/>
        <dbReference type="ChEBI" id="CHEBI:16526"/>
        <dbReference type="ChEBI" id="CHEBI:18005"/>
        <dbReference type="ChEBI" id="CHEBI:29934"/>
        <dbReference type="EC" id="4.2.1.51"/>
    </reaction>
</comment>
<proteinExistence type="predicted"/>
<dbReference type="RefSeq" id="WP_104985744.1">
    <property type="nucleotide sequence ID" value="NZ_CP012673.1"/>
</dbReference>
<dbReference type="GO" id="GO:0004106">
    <property type="term" value="F:chorismate mutase activity"/>
    <property type="evidence" value="ECO:0007669"/>
    <property type="project" value="UniProtKB-EC"/>
</dbReference>
<dbReference type="GO" id="GO:0009094">
    <property type="term" value="P:L-phenylalanine biosynthetic process"/>
    <property type="evidence" value="ECO:0007669"/>
    <property type="project" value="UniProtKB-UniPathway"/>
</dbReference>
<evidence type="ECO:0000256" key="4">
    <source>
        <dbReference type="ARBA" id="ARBA00004741"/>
    </source>
</evidence>
<comment type="pathway">
    <text evidence="5">Metabolic intermediate biosynthesis; prephenate biosynthesis; prephenate from chorismate: step 1/1.</text>
</comment>
<feature type="site" description="Essential for prephenate dehydratase activity" evidence="19">
    <location>
        <position position="257"/>
    </location>
</feature>
<dbReference type="Pfam" id="PF00800">
    <property type="entry name" value="PDT"/>
    <property type="match status" value="1"/>
</dbReference>
<dbReference type="CDD" id="cd13630">
    <property type="entry name" value="PBP2_PDT_1"/>
    <property type="match status" value="1"/>
</dbReference>
<evidence type="ECO:0000256" key="19">
    <source>
        <dbReference type="PIRSR" id="PIRSR001500-2"/>
    </source>
</evidence>
<evidence type="ECO:0000259" key="21">
    <source>
        <dbReference type="PROSITE" id="PS51171"/>
    </source>
</evidence>
<dbReference type="Gene3D" id="3.30.70.260">
    <property type="match status" value="1"/>
</dbReference>
<dbReference type="PROSITE" id="PS51671">
    <property type="entry name" value="ACT"/>
    <property type="match status" value="1"/>
</dbReference>
<evidence type="ECO:0000256" key="15">
    <source>
        <dbReference type="ARBA" id="ARBA00023268"/>
    </source>
</evidence>
<keyword evidence="10" id="KW-0028">Amino-acid biosynthesis</keyword>
<dbReference type="GO" id="GO:0005737">
    <property type="term" value="C:cytoplasm"/>
    <property type="evidence" value="ECO:0007669"/>
    <property type="project" value="UniProtKB-SubCell"/>
</dbReference>
<dbReference type="Gene3D" id="3.40.190.10">
    <property type="entry name" value="Periplasmic binding protein-like II"/>
    <property type="match status" value="2"/>
</dbReference>
<dbReference type="SUPFAM" id="SSF53850">
    <property type="entry name" value="Periplasmic binding protein-like II"/>
    <property type="match status" value="1"/>
</dbReference>
<evidence type="ECO:0000256" key="18">
    <source>
        <dbReference type="ARBA" id="ARBA00047848"/>
    </source>
</evidence>
<comment type="function">
    <text evidence="2">Catalyzes the Claisen rearrangement of chorismate to prephenate and the decarboxylation/dehydration of prephenate to phenylpyruvate.</text>
</comment>
<dbReference type="InterPro" id="IPR001086">
    <property type="entry name" value="Preph_deHydtase"/>
</dbReference>
<dbReference type="EC" id="4.2.1.51" evidence="7"/>
<accession>A0A2L0F879</accession>
<dbReference type="OrthoDB" id="9802281at2"/>
<dbReference type="PROSITE" id="PS00858">
    <property type="entry name" value="PREPHENATE_DEHYDR_2"/>
    <property type="match status" value="1"/>
</dbReference>
<reference evidence="23 24" key="1">
    <citation type="submission" date="2015-09" db="EMBL/GenBank/DDBJ databases">
        <title>Sorangium comparison.</title>
        <authorList>
            <person name="Zaburannyi N."/>
            <person name="Bunk B."/>
            <person name="Overmann J."/>
            <person name="Mueller R."/>
        </authorList>
    </citation>
    <scope>NUCLEOTIDE SEQUENCE [LARGE SCALE GENOMIC DNA]</scope>
    <source>
        <strain evidence="23 24">So ce26</strain>
    </source>
</reference>
<keyword evidence="11" id="KW-0057">Aromatic amino acid biosynthesis</keyword>
<evidence type="ECO:0000259" key="20">
    <source>
        <dbReference type="PROSITE" id="PS51168"/>
    </source>
</evidence>
<comment type="pathway">
    <text evidence="4">Amino-acid biosynthesis; L-phenylalanine biosynthesis; phenylpyruvate from prephenate: step 1/1.</text>
</comment>
<feature type="domain" description="Prephenate dehydratase" evidence="21">
    <location>
        <begin position="89"/>
        <end position="264"/>
    </location>
</feature>
<evidence type="ECO:0000259" key="22">
    <source>
        <dbReference type="PROSITE" id="PS51671"/>
    </source>
</evidence>
<evidence type="ECO:0000256" key="14">
    <source>
        <dbReference type="ARBA" id="ARBA00023239"/>
    </source>
</evidence>
<evidence type="ECO:0000256" key="9">
    <source>
        <dbReference type="ARBA" id="ARBA00022490"/>
    </source>
</evidence>
<protein>
    <recommendedName>
        <fullName evidence="8">Bifunctional chorismate mutase/prephenate dehydratase</fullName>
        <ecNumber evidence="7">4.2.1.51</ecNumber>
        <ecNumber evidence="6">5.4.99.5</ecNumber>
    </recommendedName>
    <alternativeName>
        <fullName evidence="17">Chorismate mutase-prephenate dehydratase</fullName>
    </alternativeName>
    <alternativeName>
        <fullName evidence="16">p-protein</fullName>
    </alternativeName>
</protein>
<dbReference type="InterPro" id="IPR036263">
    <property type="entry name" value="Chorismate_II_sf"/>
</dbReference>
<dbReference type="SUPFAM" id="SSF48600">
    <property type="entry name" value="Chorismate mutase II"/>
    <property type="match status" value="1"/>
</dbReference>